<organism evidence="2 3">
    <name type="scientific">Enterococcus mundtii</name>
    <dbReference type="NCBI Taxonomy" id="53346"/>
    <lineage>
        <taxon>Bacteria</taxon>
        <taxon>Bacillati</taxon>
        <taxon>Bacillota</taxon>
        <taxon>Bacilli</taxon>
        <taxon>Lactobacillales</taxon>
        <taxon>Enterococcaceae</taxon>
        <taxon>Enterococcus</taxon>
    </lineage>
</organism>
<evidence type="ECO:0000313" key="3">
    <source>
        <dbReference type="Proteomes" id="UP000244022"/>
    </source>
</evidence>
<proteinExistence type="predicted"/>
<name>A0A2T5DF09_ENTMU</name>
<feature type="domain" description="WxL" evidence="1">
    <location>
        <begin position="637"/>
        <end position="848"/>
    </location>
</feature>
<comment type="caution">
    <text evidence="2">The sequence shown here is derived from an EMBL/GenBank/DDBJ whole genome shotgun (WGS) entry which is preliminary data.</text>
</comment>
<evidence type="ECO:0000313" key="2">
    <source>
        <dbReference type="EMBL" id="PTO36606.1"/>
    </source>
</evidence>
<reference evidence="2 3" key="1">
    <citation type="submission" date="2018-03" db="EMBL/GenBank/DDBJ databases">
        <title>Draft genome sequences of four Enterococcus mundtii strains isolated from beef slaughterhouses in Kenya.</title>
        <authorList>
            <person name="Wambui J."/>
            <person name="Stevens M."/>
            <person name="Njage P."/>
            <person name="Stephan R."/>
            <person name="Tasara T."/>
        </authorList>
    </citation>
    <scope>NUCLEOTIDE SEQUENCE [LARGE SCALE GENOMIC DNA]</scope>
    <source>
        <strain evidence="2 3">H18-EM</strain>
    </source>
</reference>
<gene>
    <name evidence="2" type="ORF">C6N14_03165</name>
</gene>
<evidence type="ECO:0000259" key="1">
    <source>
        <dbReference type="Pfam" id="PF13731"/>
    </source>
</evidence>
<dbReference type="EMBL" id="PYGR01000008">
    <property type="protein sequence ID" value="PTO36606.1"/>
    <property type="molecule type" value="Genomic_DNA"/>
</dbReference>
<dbReference type="Proteomes" id="UP000244022">
    <property type="component" value="Unassembled WGS sequence"/>
</dbReference>
<protein>
    <recommendedName>
        <fullName evidence="1">WxL domain-containing protein</fullName>
    </recommendedName>
</protein>
<dbReference type="Pfam" id="PF13731">
    <property type="entry name" value="WxL"/>
    <property type="match status" value="1"/>
</dbReference>
<sequence length="850" mass="95131">MLSVTLLVLSIFLSPVGLVYAEITEGSEEQTMTELPEPRNYLDPENQAVPRFFFTRSKNTGTVNEATTVTFFADQEVSEARIVLPKEATIIKEQLPAGLSIKQDEKKHEWVLQATWPQNKFVLPLVFGKVGVYEIMVEGEPTSIEILKQEDINEKTAEASVNQQLNDEVSSNEPSEIYSMPQFPSFTDSSHTTVVDNEGNVVSGMPIQPSNLVYLEYLGNNMSQDITANGARFNSGTRFNRGTIIRIKNAAMYREQPLIVAIEILTDGTTVNYSNRGINPVSSVNNEGLSIRIFVEDEYENPYVPEGVTFGLGLLNNYNNLTSDRFYYYEVSTPLGISNVVGLSGTLDETNINPIQNGYAFTQLPRPRTDPNSAPIINFLFPATTSGFTFSISFRRQTTNQVVPVALTGHHFFTAEAPLLVPVPYDEIIANETENSDSFKAIFEVEQFIPKQVRDVFYDDPFKLTISFPSFTRLEGNLTEVKIISEYNDEIPYEIEGNRIEIPLSREVQSAIAGGKIKVYGEIELPRDASDFFRFFDNEDNFFNIPYKAKNSSFKNYQETIARVKIPAPEGKPIRQIVQINSTTNDLNPDKLVTDLKSVLPEQDKIIIKGIYEDKKFDTLGEDEVSVVIASALTGLTSTITVPIEVIMSHVPPVDPLDPETEIDPENPPVIPEDQGFLSIDFVSQFNFGPQRISVSGQTYYAQPQRLLNEDGTVNEAEERPNFVQISDRRSDDERNGWQLSVTQNGQFSNQNGHELIGSEIQLFNQELVTAQGGTMPELQEKPVQRILPNTKKVLLQADKESGTGTWIYRFGDQNTADKSVGLYVPKGTNPEATSYSTKLTWELSSVPDN</sequence>
<dbReference type="AlphaFoldDB" id="A0A2T5DF09"/>
<accession>A0A2T5DF09</accession>
<dbReference type="InterPro" id="IPR027994">
    <property type="entry name" value="WxL_dom"/>
</dbReference>